<evidence type="ECO:0000313" key="9">
    <source>
        <dbReference type="EMBL" id="KAJ0988999.1"/>
    </source>
</evidence>
<feature type="transmembrane region" description="Helical" evidence="7">
    <location>
        <begin position="21"/>
        <end position="46"/>
    </location>
</feature>
<dbReference type="EMBL" id="JAGGNH010000001">
    <property type="protein sequence ID" value="KAJ0988999.1"/>
    <property type="molecule type" value="Genomic_DNA"/>
</dbReference>
<evidence type="ECO:0000256" key="2">
    <source>
        <dbReference type="ARBA" id="ARBA00022692"/>
    </source>
</evidence>
<feature type="compositionally biased region" description="Basic residues" evidence="6">
    <location>
        <begin position="499"/>
        <end position="510"/>
    </location>
</feature>
<feature type="coiled-coil region" evidence="5">
    <location>
        <begin position="220"/>
        <end position="318"/>
    </location>
</feature>
<accession>A0A9D5HU57</accession>
<feature type="domain" description="GTD-binding" evidence="8">
    <location>
        <begin position="218"/>
        <end position="316"/>
    </location>
</feature>
<reference evidence="9" key="1">
    <citation type="submission" date="2021-03" db="EMBL/GenBank/DDBJ databases">
        <authorList>
            <person name="Li Z."/>
            <person name="Yang C."/>
        </authorList>
    </citation>
    <scope>NUCLEOTIDE SEQUENCE</scope>
    <source>
        <strain evidence="9">Dzin_1.0</strain>
        <tissue evidence="9">Leaf</tissue>
    </source>
</reference>
<dbReference type="PANTHER" id="PTHR31422:SF3">
    <property type="entry name" value="GTD-BINDING DOMAIN-CONTAINING PROTEIN"/>
    <property type="match status" value="1"/>
</dbReference>
<keyword evidence="10" id="KW-1185">Reference proteome</keyword>
<dbReference type="Pfam" id="PF04576">
    <property type="entry name" value="Zein-binding"/>
    <property type="match status" value="1"/>
</dbReference>
<evidence type="ECO:0000256" key="7">
    <source>
        <dbReference type="SAM" id="Phobius"/>
    </source>
</evidence>
<keyword evidence="4 7" id="KW-0472">Membrane</keyword>
<evidence type="ECO:0000256" key="3">
    <source>
        <dbReference type="ARBA" id="ARBA00022989"/>
    </source>
</evidence>
<evidence type="ECO:0000313" key="10">
    <source>
        <dbReference type="Proteomes" id="UP001085076"/>
    </source>
</evidence>
<feature type="compositionally biased region" description="Low complexity" evidence="6">
    <location>
        <begin position="143"/>
        <end position="154"/>
    </location>
</feature>
<dbReference type="GO" id="GO:0016020">
    <property type="term" value="C:membrane"/>
    <property type="evidence" value="ECO:0007669"/>
    <property type="project" value="UniProtKB-SubCell"/>
</dbReference>
<keyword evidence="2 7" id="KW-0812">Transmembrane</keyword>
<evidence type="ECO:0000256" key="1">
    <source>
        <dbReference type="ARBA" id="ARBA00004370"/>
    </source>
</evidence>
<keyword evidence="3 7" id="KW-1133">Transmembrane helix</keyword>
<dbReference type="OrthoDB" id="1933744at2759"/>
<dbReference type="Proteomes" id="UP001085076">
    <property type="component" value="Miscellaneous, Linkage group lg01"/>
</dbReference>
<reference evidence="9" key="2">
    <citation type="journal article" date="2022" name="Hortic Res">
        <title>The genome of Dioscorea zingiberensis sheds light on the biosynthesis, origin and evolution of the medicinally important diosgenin saponins.</title>
        <authorList>
            <person name="Li Y."/>
            <person name="Tan C."/>
            <person name="Li Z."/>
            <person name="Guo J."/>
            <person name="Li S."/>
            <person name="Chen X."/>
            <person name="Wang C."/>
            <person name="Dai X."/>
            <person name="Yang H."/>
            <person name="Song W."/>
            <person name="Hou L."/>
            <person name="Xu J."/>
            <person name="Tong Z."/>
            <person name="Xu A."/>
            <person name="Yuan X."/>
            <person name="Wang W."/>
            <person name="Yang Q."/>
            <person name="Chen L."/>
            <person name="Sun Z."/>
            <person name="Wang K."/>
            <person name="Pan B."/>
            <person name="Chen J."/>
            <person name="Bao Y."/>
            <person name="Liu F."/>
            <person name="Qi X."/>
            <person name="Gang D.R."/>
            <person name="Wen J."/>
            <person name="Li J."/>
        </authorList>
    </citation>
    <scope>NUCLEOTIDE SEQUENCE</scope>
    <source>
        <strain evidence="9">Dzin_1.0</strain>
    </source>
</reference>
<gene>
    <name evidence="9" type="ORF">J5N97_007355</name>
</gene>
<dbReference type="PROSITE" id="PS51775">
    <property type="entry name" value="GTD_BINDING"/>
    <property type="match status" value="1"/>
</dbReference>
<dbReference type="PANTHER" id="PTHR31422">
    <property type="entry name" value="BNAANNG28530D PROTEIN"/>
    <property type="match status" value="1"/>
</dbReference>
<dbReference type="AlphaFoldDB" id="A0A9D5HU57"/>
<feature type="region of interest" description="Disordered" evidence="6">
    <location>
        <begin position="496"/>
        <end position="529"/>
    </location>
</feature>
<feature type="compositionally biased region" description="Basic and acidic residues" evidence="6">
    <location>
        <begin position="511"/>
        <end position="525"/>
    </location>
</feature>
<evidence type="ECO:0000256" key="5">
    <source>
        <dbReference type="SAM" id="Coils"/>
    </source>
</evidence>
<evidence type="ECO:0000256" key="4">
    <source>
        <dbReference type="ARBA" id="ARBA00023136"/>
    </source>
</evidence>
<comment type="subcellular location">
    <subcellularLocation>
        <location evidence="1">Membrane</location>
    </subcellularLocation>
</comment>
<protein>
    <recommendedName>
        <fullName evidence="8">GTD-binding domain-containing protein</fullName>
    </recommendedName>
</protein>
<keyword evidence="5" id="KW-0175">Coiled coil</keyword>
<dbReference type="InterPro" id="IPR007656">
    <property type="entry name" value="GTD-bd"/>
</dbReference>
<organism evidence="9 10">
    <name type="scientific">Dioscorea zingiberensis</name>
    <dbReference type="NCBI Taxonomy" id="325984"/>
    <lineage>
        <taxon>Eukaryota</taxon>
        <taxon>Viridiplantae</taxon>
        <taxon>Streptophyta</taxon>
        <taxon>Embryophyta</taxon>
        <taxon>Tracheophyta</taxon>
        <taxon>Spermatophyta</taxon>
        <taxon>Magnoliopsida</taxon>
        <taxon>Liliopsida</taxon>
        <taxon>Dioscoreales</taxon>
        <taxon>Dioscoreaceae</taxon>
        <taxon>Dioscorea</taxon>
    </lineage>
</organism>
<sequence length="734" mass="82118">MPCRAIHGWTLCSLVGAYLDLALAYLFLCGSTIAFIAAKFLAIVGLELPCSCDGLFGRPHPPGDPCLQGLLVHYPATKIAAVQKLVRGRFPFDSILENRCENTPSCFDVKFVTDNSNRLLEMDELELSRSVSNGRLTLPSPSPGFESESSSRSRSVLRRRRRTAVPRRKLLACAQLDISEGSSSPADFTVKHNDRRLREKDGGSVDKDVHVSELSEAEVIKKLENALEEEQEAYAALCLELEKERSAAATSADEAMAMILRLQEEKAGIEMEARQYRRMSEEKSAYDEEEMEILKEIIVRREREKHVLEKELEAYRQIMFSDESFQKNLSGDVPDVVPPVEQKLQIDESSFGKEEDSLCVDKDWMDHGLLNATSGLGNGCFGDSEGLVDCLVAVQVHSDGKLQDSGDVYNEESKEKGKARADVCPYPAETQWAMFEGTSSITCAGDDKQKSDNPLSVPFDVLYEQNSKMTGQGCNASTHTEFDSSVHDVHVIDDSKQTTAHKRSHKRNRKHSDIDNILKDNDPRIESSGNDNTNCSNIFSVTNWGVPEGIHRSCSESEMGGQLTDSQPNMAPYKLTSSMSAVDGERLKLEIEVELLRKRLKAVQQGREKLSISSDRREKEDFQLQLLEEISSQLREIRKTTQPVKGARRASLPPQFSKESRLCSLEDLSFLACERLSNLEYGCYRTPLKSNEEPRATRKATSKTREIEWQVLHSEAHILKPTKGTLLPCAIILV</sequence>
<name>A0A9D5HU57_9LILI</name>
<evidence type="ECO:0000256" key="6">
    <source>
        <dbReference type="SAM" id="MobiDB-lite"/>
    </source>
</evidence>
<dbReference type="GO" id="GO:0080115">
    <property type="term" value="F:myosin XI tail binding"/>
    <property type="evidence" value="ECO:0007669"/>
    <property type="project" value="UniProtKB-ARBA"/>
</dbReference>
<feature type="region of interest" description="Disordered" evidence="6">
    <location>
        <begin position="131"/>
        <end position="162"/>
    </location>
</feature>
<proteinExistence type="predicted"/>
<evidence type="ECO:0000259" key="8">
    <source>
        <dbReference type="PROSITE" id="PS51775"/>
    </source>
</evidence>
<comment type="caution">
    <text evidence="9">The sequence shown here is derived from an EMBL/GenBank/DDBJ whole genome shotgun (WGS) entry which is preliminary data.</text>
</comment>